<name>A0AA44UUI3_PSEA5</name>
<gene>
    <name evidence="2" type="ORF">ATL51_5442</name>
</gene>
<proteinExistence type="predicted"/>
<evidence type="ECO:0000313" key="2">
    <source>
        <dbReference type="EMBL" id="PKB33676.1"/>
    </source>
</evidence>
<sequence>MINGGSSVTGRNDLPGGRYRHRRDVIAPVAHTNENPAQNVTFPSGGDTAHGYLALPESGAGPGLIVIQEWWGLTDHIVDVTNRFAAEGFVALAPDLYGGRTTHDSDEAGALMGELPVNGAATDLAGAVEFLLGRDDVTSSAVGAVGFCMGGGFVLVLAAQQGDKVAAAVPFYGVLKEDYPSFANLTAAVQGHFGSEDTMAPPDAVESLADRIQAESGTRPEFLQYPAGHAFFNDENHMGTYDAEQAEIAWTRATQFLREHVK</sequence>
<comment type="caution">
    <text evidence="2">The sequence shown here is derived from an EMBL/GenBank/DDBJ whole genome shotgun (WGS) entry which is preliminary data.</text>
</comment>
<reference evidence="2 3" key="1">
    <citation type="submission" date="2017-11" db="EMBL/GenBank/DDBJ databases">
        <title>Sequencing the genomes of 1000 actinobacteria strains.</title>
        <authorList>
            <person name="Klenk H.-P."/>
        </authorList>
    </citation>
    <scope>NUCLEOTIDE SEQUENCE [LARGE SCALE GENOMIC DNA]</scope>
    <source>
        <strain evidence="2 3">DSM 44104</strain>
    </source>
</reference>
<feature type="domain" description="Dienelactone hydrolase" evidence="1">
    <location>
        <begin position="51"/>
        <end position="260"/>
    </location>
</feature>
<dbReference type="InterPro" id="IPR002925">
    <property type="entry name" value="Dienelactn_hydro"/>
</dbReference>
<dbReference type="Gene3D" id="3.40.50.1820">
    <property type="entry name" value="alpha/beta hydrolase"/>
    <property type="match status" value="1"/>
</dbReference>
<dbReference type="EMBL" id="PHUJ01000003">
    <property type="protein sequence ID" value="PKB33676.1"/>
    <property type="molecule type" value="Genomic_DNA"/>
</dbReference>
<protein>
    <submittedName>
        <fullName evidence="2">Carboxymethylenebutenolidase</fullName>
    </submittedName>
</protein>
<dbReference type="GO" id="GO:0016787">
    <property type="term" value="F:hydrolase activity"/>
    <property type="evidence" value="ECO:0007669"/>
    <property type="project" value="InterPro"/>
</dbReference>
<evidence type="ECO:0000313" key="3">
    <source>
        <dbReference type="Proteomes" id="UP000232453"/>
    </source>
</evidence>
<accession>A0AA44UUI3</accession>
<dbReference type="Pfam" id="PF01738">
    <property type="entry name" value="DLH"/>
    <property type="match status" value="1"/>
</dbReference>
<dbReference type="PANTHER" id="PTHR46623:SF6">
    <property type="entry name" value="ALPHA_BETA-HYDROLASES SUPERFAMILY PROTEIN"/>
    <property type="match status" value="1"/>
</dbReference>
<organism evidence="2 3">
    <name type="scientific">Pseudonocardia alni</name>
    <name type="common">Amycolata alni</name>
    <dbReference type="NCBI Taxonomy" id="33907"/>
    <lineage>
        <taxon>Bacteria</taxon>
        <taxon>Bacillati</taxon>
        <taxon>Actinomycetota</taxon>
        <taxon>Actinomycetes</taxon>
        <taxon>Pseudonocardiales</taxon>
        <taxon>Pseudonocardiaceae</taxon>
        <taxon>Pseudonocardia</taxon>
    </lineage>
</organism>
<dbReference type="Proteomes" id="UP000232453">
    <property type="component" value="Unassembled WGS sequence"/>
</dbReference>
<dbReference type="PANTHER" id="PTHR46623">
    <property type="entry name" value="CARBOXYMETHYLENEBUTENOLIDASE-RELATED"/>
    <property type="match status" value="1"/>
</dbReference>
<dbReference type="AlphaFoldDB" id="A0AA44UUI3"/>
<dbReference type="SUPFAM" id="SSF53474">
    <property type="entry name" value="alpha/beta-Hydrolases"/>
    <property type="match status" value="1"/>
</dbReference>
<evidence type="ECO:0000259" key="1">
    <source>
        <dbReference type="Pfam" id="PF01738"/>
    </source>
</evidence>
<dbReference type="InterPro" id="IPR051049">
    <property type="entry name" value="Dienelactone_hydrolase-like"/>
</dbReference>
<dbReference type="InterPro" id="IPR029058">
    <property type="entry name" value="AB_hydrolase_fold"/>
</dbReference>